<dbReference type="EMBL" id="JRPF02000003">
    <property type="protein sequence ID" value="TLD78955.1"/>
    <property type="molecule type" value="Genomic_DNA"/>
</dbReference>
<reference evidence="4" key="2">
    <citation type="submission" date="2015-11" db="EMBL/GenBank/DDBJ databases">
        <authorList>
            <person name="Anvar S.Y."/>
        </authorList>
    </citation>
    <scope>NUCLEOTIDE SEQUENCE [LARGE SCALE GENOMIC DNA]</scope>
</reference>
<evidence type="ECO:0000313" key="2">
    <source>
        <dbReference type="EMBL" id="TLD78955.1"/>
    </source>
</evidence>
<protein>
    <submittedName>
        <fullName evidence="1">Uncharacterized protein</fullName>
    </submittedName>
</protein>
<name>A0A099UH08_9HELI</name>
<dbReference type="Proteomes" id="UP000064525">
    <property type="component" value="Chromosome I"/>
</dbReference>
<dbReference type="Proteomes" id="UP000029925">
    <property type="component" value="Unassembled WGS sequence"/>
</dbReference>
<reference evidence="2 3" key="1">
    <citation type="journal article" date="2014" name="Genome Announc.">
        <title>Draft genome sequences of eight enterohepatic helicobacter species isolated from both laboratory and wild rodents.</title>
        <authorList>
            <person name="Sheh A."/>
            <person name="Shen Z."/>
            <person name="Fox J.G."/>
        </authorList>
    </citation>
    <scope>NUCLEOTIDE SEQUENCE [LARGE SCALE GENOMIC DNA]</scope>
    <source>
        <strain evidence="2 3">MIT 98-6810</strain>
    </source>
</reference>
<sequence length="70" mass="8202">MRYKLMMCGFSAMCEDMQEVRDRLKVIPPQRAQLESSPCYVFDMQTAQTYNIIPHENGWSIEDQNGKIVE</sequence>
<dbReference type="OrthoDB" id="5326503at2"/>
<dbReference type="STRING" id="76936.BN2458_PEG2096"/>
<proteinExistence type="predicted"/>
<keyword evidence="3" id="KW-1185">Reference proteome</keyword>
<evidence type="ECO:0000313" key="4">
    <source>
        <dbReference type="Proteomes" id="UP000064525"/>
    </source>
</evidence>
<evidence type="ECO:0000313" key="3">
    <source>
        <dbReference type="Proteomes" id="UP000029925"/>
    </source>
</evidence>
<accession>A0A099UH08</accession>
<evidence type="ECO:0000313" key="1">
    <source>
        <dbReference type="EMBL" id="CUU40979.1"/>
    </source>
</evidence>
<gene>
    <name evidence="1" type="ORF">BN2458_PEG2096</name>
    <name evidence="2" type="ORF">LS75_004195</name>
</gene>
<dbReference type="AlphaFoldDB" id="A0A099UH08"/>
<reference evidence="1" key="3">
    <citation type="submission" date="2015-11" db="EMBL/GenBank/DDBJ databases">
        <authorList>
            <person name="Zhang Y."/>
            <person name="Guo Z."/>
        </authorList>
    </citation>
    <scope>NUCLEOTIDE SEQUENCE</scope>
    <source>
        <strain evidence="1">1</strain>
    </source>
</reference>
<dbReference type="GeneID" id="78152193"/>
<dbReference type="KEGG" id="hty:BN2458_PEG2096"/>
<dbReference type="RefSeq" id="WP_034326341.1">
    <property type="nucleotide sequence ID" value="NZ_CAJTQN010000001.1"/>
</dbReference>
<dbReference type="PATRIC" id="fig|76936.10.peg.2046"/>
<dbReference type="EMBL" id="LN907858">
    <property type="protein sequence ID" value="CUU40979.1"/>
    <property type="molecule type" value="Genomic_DNA"/>
</dbReference>
<organism evidence="1 4">
    <name type="scientific">Helicobacter typhlonius</name>
    <dbReference type="NCBI Taxonomy" id="76936"/>
    <lineage>
        <taxon>Bacteria</taxon>
        <taxon>Pseudomonadati</taxon>
        <taxon>Campylobacterota</taxon>
        <taxon>Epsilonproteobacteria</taxon>
        <taxon>Campylobacterales</taxon>
        <taxon>Helicobacteraceae</taxon>
        <taxon>Helicobacter</taxon>
    </lineage>
</organism>